<dbReference type="AlphaFoldDB" id="A0A3B0U4X2"/>
<gene>
    <name evidence="9" type="ORF">MNBD_BACTEROID06-407</name>
</gene>
<dbReference type="InterPro" id="IPR007272">
    <property type="entry name" value="Sulf_transp_TsuA/YedE"/>
</dbReference>
<evidence type="ECO:0000256" key="3">
    <source>
        <dbReference type="ARBA" id="ARBA00022475"/>
    </source>
</evidence>
<keyword evidence="2" id="KW-0813">Transport</keyword>
<evidence type="ECO:0000256" key="4">
    <source>
        <dbReference type="ARBA" id="ARBA00022519"/>
    </source>
</evidence>
<protein>
    <submittedName>
        <fullName evidence="9">Transmembrane protein</fullName>
    </submittedName>
</protein>
<sequence>MYETLEQLHTFISQPWPWWMGGVTIGTTLFLLLYFGKDFGLSANLRTMCAADGAGEYADFFDFDWPKQGWNLMVALGAMFGGYIAANYFGGDGMAHVSQATVDTLNNIAGKDLLTVSTVPLIPGKDIIHQDIPAFWNLYSWGSLFTVRGVIIIVGGGFLIGFGARYAGGCTSGHAISGLADLQLPSLVAVIGFFTGGLIMTWLILPYILQITI</sequence>
<proteinExistence type="predicted"/>
<dbReference type="EMBL" id="UOES01000058">
    <property type="protein sequence ID" value="VAW26051.1"/>
    <property type="molecule type" value="Genomic_DNA"/>
</dbReference>
<reference evidence="9" key="1">
    <citation type="submission" date="2018-06" db="EMBL/GenBank/DDBJ databases">
        <authorList>
            <person name="Zhirakovskaya E."/>
        </authorList>
    </citation>
    <scope>NUCLEOTIDE SEQUENCE</scope>
</reference>
<keyword evidence="3" id="KW-1003">Cell membrane</keyword>
<comment type="subcellular location">
    <subcellularLocation>
        <location evidence="1">Cell inner membrane</location>
        <topology evidence="1">Multi-pass membrane protein</topology>
    </subcellularLocation>
</comment>
<evidence type="ECO:0000256" key="1">
    <source>
        <dbReference type="ARBA" id="ARBA00004429"/>
    </source>
</evidence>
<keyword evidence="6 8" id="KW-1133">Transmembrane helix</keyword>
<evidence type="ECO:0000256" key="8">
    <source>
        <dbReference type="SAM" id="Phobius"/>
    </source>
</evidence>
<feature type="transmembrane region" description="Helical" evidence="8">
    <location>
        <begin position="187"/>
        <end position="209"/>
    </location>
</feature>
<keyword evidence="7 8" id="KW-0472">Membrane</keyword>
<keyword evidence="4" id="KW-0997">Cell inner membrane</keyword>
<dbReference type="PANTHER" id="PTHR30574">
    <property type="entry name" value="INNER MEMBRANE PROTEIN YEDE"/>
    <property type="match status" value="1"/>
</dbReference>
<dbReference type="PANTHER" id="PTHR30574:SF1">
    <property type="entry name" value="SULPHUR TRANSPORT DOMAIN-CONTAINING PROTEIN"/>
    <property type="match status" value="1"/>
</dbReference>
<evidence type="ECO:0000313" key="9">
    <source>
        <dbReference type="EMBL" id="VAW26051.1"/>
    </source>
</evidence>
<feature type="transmembrane region" description="Helical" evidence="8">
    <location>
        <begin position="16"/>
        <end position="36"/>
    </location>
</feature>
<dbReference type="Pfam" id="PF04143">
    <property type="entry name" value="Sulf_transp"/>
    <property type="match status" value="1"/>
</dbReference>
<feature type="transmembrane region" description="Helical" evidence="8">
    <location>
        <begin position="145"/>
        <end position="167"/>
    </location>
</feature>
<keyword evidence="5 8" id="KW-0812">Transmembrane</keyword>
<evidence type="ECO:0000256" key="2">
    <source>
        <dbReference type="ARBA" id="ARBA00022448"/>
    </source>
</evidence>
<evidence type="ECO:0000256" key="5">
    <source>
        <dbReference type="ARBA" id="ARBA00022692"/>
    </source>
</evidence>
<accession>A0A3B0U4X2</accession>
<evidence type="ECO:0000256" key="6">
    <source>
        <dbReference type="ARBA" id="ARBA00022989"/>
    </source>
</evidence>
<name>A0A3B0U4X2_9ZZZZ</name>
<evidence type="ECO:0000256" key="7">
    <source>
        <dbReference type="ARBA" id="ARBA00023136"/>
    </source>
</evidence>
<organism evidence="9">
    <name type="scientific">hydrothermal vent metagenome</name>
    <dbReference type="NCBI Taxonomy" id="652676"/>
    <lineage>
        <taxon>unclassified sequences</taxon>
        <taxon>metagenomes</taxon>
        <taxon>ecological metagenomes</taxon>
    </lineage>
</organism>
<dbReference type="GO" id="GO:0005886">
    <property type="term" value="C:plasma membrane"/>
    <property type="evidence" value="ECO:0007669"/>
    <property type="project" value="UniProtKB-SubCell"/>
</dbReference>